<feature type="domain" description="MRH" evidence="7">
    <location>
        <begin position="111"/>
        <end position="240"/>
    </location>
</feature>
<dbReference type="InterPro" id="IPR044865">
    <property type="entry name" value="MRH_dom"/>
</dbReference>
<keyword evidence="4" id="KW-1015">Disulfide bond</keyword>
<dbReference type="SUPFAM" id="SSF50911">
    <property type="entry name" value="Mannose 6-phosphate receptor domain"/>
    <property type="match status" value="1"/>
</dbReference>
<evidence type="ECO:0000259" key="7">
    <source>
        <dbReference type="PROSITE" id="PS51914"/>
    </source>
</evidence>
<dbReference type="PROSITE" id="PS51914">
    <property type="entry name" value="MRH"/>
    <property type="match status" value="1"/>
</dbReference>
<evidence type="ECO:0000256" key="6">
    <source>
        <dbReference type="SAM" id="SignalP"/>
    </source>
</evidence>
<comment type="subcellular location">
    <subcellularLocation>
        <location evidence="1">Endoplasmic reticulum</location>
    </subcellularLocation>
</comment>
<evidence type="ECO:0000256" key="3">
    <source>
        <dbReference type="ARBA" id="ARBA00022824"/>
    </source>
</evidence>
<dbReference type="EMBL" id="JBHFFA010000004">
    <property type="protein sequence ID" value="KAL2632149.1"/>
    <property type="molecule type" value="Genomic_DNA"/>
</dbReference>
<reference evidence="8 9" key="1">
    <citation type="submission" date="2024-09" db="EMBL/GenBank/DDBJ databases">
        <title>Chromosome-scale assembly of Riccia fluitans.</title>
        <authorList>
            <person name="Paukszto L."/>
            <person name="Sawicki J."/>
            <person name="Karawczyk K."/>
            <person name="Piernik-Szablinska J."/>
            <person name="Szczecinska M."/>
            <person name="Mazdziarz M."/>
        </authorList>
    </citation>
    <scope>NUCLEOTIDE SEQUENCE [LARGE SCALE GENOMIC DNA]</scope>
    <source>
        <strain evidence="8">Rf_01</strain>
        <tissue evidence="8">Aerial parts of the thallus</tissue>
    </source>
</reference>
<evidence type="ECO:0000313" key="9">
    <source>
        <dbReference type="Proteomes" id="UP001605036"/>
    </source>
</evidence>
<evidence type="ECO:0000256" key="5">
    <source>
        <dbReference type="SAM" id="MobiDB-lite"/>
    </source>
</evidence>
<dbReference type="Gene3D" id="2.70.130.10">
    <property type="entry name" value="Mannose-6-phosphate receptor binding domain"/>
    <property type="match status" value="1"/>
</dbReference>
<keyword evidence="3" id="KW-0256">Endoplasmic reticulum</keyword>
<accession>A0ABD1YMZ0</accession>
<feature type="chain" id="PRO_5044841924" description="MRH domain-containing protein" evidence="6">
    <location>
        <begin position="22"/>
        <end position="297"/>
    </location>
</feature>
<proteinExistence type="predicted"/>
<dbReference type="InterPro" id="IPR009011">
    <property type="entry name" value="Man6P_isomerase_rcpt-bd_dom_sf"/>
</dbReference>
<evidence type="ECO:0000256" key="4">
    <source>
        <dbReference type="ARBA" id="ARBA00023157"/>
    </source>
</evidence>
<feature type="compositionally biased region" description="Acidic residues" evidence="5">
    <location>
        <begin position="265"/>
        <end position="278"/>
    </location>
</feature>
<feature type="compositionally biased region" description="Basic and acidic residues" evidence="5">
    <location>
        <begin position="279"/>
        <end position="297"/>
    </location>
</feature>
<protein>
    <recommendedName>
        <fullName evidence="7">MRH domain-containing protein</fullName>
    </recommendedName>
</protein>
<dbReference type="InterPro" id="IPR012913">
    <property type="entry name" value="OS9-like_dom"/>
</dbReference>
<dbReference type="PANTHER" id="PTHR15414">
    <property type="entry name" value="OS-9-RELATED"/>
    <property type="match status" value="1"/>
</dbReference>
<gene>
    <name evidence="8" type="ORF">R1flu_016835</name>
</gene>
<dbReference type="Proteomes" id="UP001605036">
    <property type="component" value="Unassembled WGS sequence"/>
</dbReference>
<evidence type="ECO:0000256" key="2">
    <source>
        <dbReference type="ARBA" id="ARBA00022729"/>
    </source>
</evidence>
<sequence>MMPAWAVWLVVLVPWISSAIGGNIPFAQCFQEPKYKIEIHPIDSPYPTAPNQEVVAMTDRDGRRYMCALTEPLTQNGRKEEGQQNGSNVGLVTEARSTRKNPEELLSALEEKCLIRQEGWWTYELCYNANIIQFHIDPTSKKKTQEFVLGRYDAEATAALHRDKAYAFLQKDPRSQSAAQRYHAHLYTNGTRCDLTNEPRETEVRFVCSSETGKAYIHSIKEALSCKYTVVFHVPMLCDHPLFREEQPPWVMIHCNEVAYASAPPDEENEEAPADSEQSDLHSLSDDAETKDVVATS</sequence>
<dbReference type="Pfam" id="PF07915">
    <property type="entry name" value="PRKCSH"/>
    <property type="match status" value="1"/>
</dbReference>
<dbReference type="AlphaFoldDB" id="A0ABD1YMZ0"/>
<dbReference type="GO" id="GO:0005783">
    <property type="term" value="C:endoplasmic reticulum"/>
    <property type="evidence" value="ECO:0007669"/>
    <property type="project" value="UniProtKB-SubCell"/>
</dbReference>
<comment type="caution">
    <text evidence="8">The sequence shown here is derived from an EMBL/GenBank/DDBJ whole genome shotgun (WGS) entry which is preliminary data.</text>
</comment>
<organism evidence="8 9">
    <name type="scientific">Riccia fluitans</name>
    <dbReference type="NCBI Taxonomy" id="41844"/>
    <lineage>
        <taxon>Eukaryota</taxon>
        <taxon>Viridiplantae</taxon>
        <taxon>Streptophyta</taxon>
        <taxon>Embryophyta</taxon>
        <taxon>Marchantiophyta</taxon>
        <taxon>Marchantiopsida</taxon>
        <taxon>Marchantiidae</taxon>
        <taxon>Marchantiales</taxon>
        <taxon>Ricciaceae</taxon>
        <taxon>Riccia</taxon>
    </lineage>
</organism>
<dbReference type="PANTHER" id="PTHR15414:SF0">
    <property type="entry name" value="ENDOPLASMIC RETICULUM LECTIN 1"/>
    <property type="match status" value="1"/>
</dbReference>
<evidence type="ECO:0000256" key="1">
    <source>
        <dbReference type="ARBA" id="ARBA00004240"/>
    </source>
</evidence>
<feature type="region of interest" description="Disordered" evidence="5">
    <location>
        <begin position="262"/>
        <end position="297"/>
    </location>
</feature>
<feature type="signal peptide" evidence="6">
    <location>
        <begin position="1"/>
        <end position="21"/>
    </location>
</feature>
<keyword evidence="9" id="KW-1185">Reference proteome</keyword>
<name>A0ABD1YMZ0_9MARC</name>
<evidence type="ECO:0000313" key="8">
    <source>
        <dbReference type="EMBL" id="KAL2632149.1"/>
    </source>
</evidence>
<dbReference type="InterPro" id="IPR045149">
    <property type="entry name" value="OS-9-like"/>
</dbReference>
<keyword evidence="2 6" id="KW-0732">Signal</keyword>